<accession>A0A1Q8QRL7</accession>
<reference evidence="1 2" key="1">
    <citation type="submission" date="2016-09" db="EMBL/GenBank/DDBJ databases">
        <title>Complete genome of Desulfosporosinus sp. OL.</title>
        <authorList>
            <person name="Mardanov A."/>
            <person name="Beletsky A."/>
            <person name="Panova A."/>
            <person name="Karnachuk O."/>
            <person name="Ravin N."/>
        </authorList>
    </citation>
    <scope>NUCLEOTIDE SEQUENCE [LARGE SCALE GENOMIC DNA]</scope>
    <source>
        <strain evidence="1 2">OL</strain>
    </source>
</reference>
<dbReference type="STRING" id="1888891.DSOL_3290"/>
<keyword evidence="2" id="KW-1185">Reference proteome</keyword>
<organism evidence="1 2">
    <name type="scientific">Desulfosporosinus metallidurans</name>
    <dbReference type="NCBI Taxonomy" id="1888891"/>
    <lineage>
        <taxon>Bacteria</taxon>
        <taxon>Bacillati</taxon>
        <taxon>Bacillota</taxon>
        <taxon>Clostridia</taxon>
        <taxon>Eubacteriales</taxon>
        <taxon>Desulfitobacteriaceae</taxon>
        <taxon>Desulfosporosinus</taxon>
    </lineage>
</organism>
<evidence type="ECO:0000313" key="2">
    <source>
        <dbReference type="Proteomes" id="UP000186102"/>
    </source>
</evidence>
<dbReference type="EMBL" id="MLBF01000028">
    <property type="protein sequence ID" value="OLN29950.1"/>
    <property type="molecule type" value="Genomic_DNA"/>
</dbReference>
<comment type="caution">
    <text evidence="1">The sequence shown here is derived from an EMBL/GenBank/DDBJ whole genome shotgun (WGS) entry which is preliminary data.</text>
</comment>
<evidence type="ECO:0000313" key="1">
    <source>
        <dbReference type="EMBL" id="OLN29950.1"/>
    </source>
</evidence>
<dbReference type="Proteomes" id="UP000186102">
    <property type="component" value="Unassembled WGS sequence"/>
</dbReference>
<proteinExistence type="predicted"/>
<name>A0A1Q8QRL7_9FIRM</name>
<dbReference type="AlphaFoldDB" id="A0A1Q8QRL7"/>
<sequence length="41" mass="5111">MIILRCKCKNQYTNICKTHFKIFNFKMSYSKEKRFNTEEDE</sequence>
<protein>
    <submittedName>
        <fullName evidence="1">Uncharacterized protein</fullName>
    </submittedName>
</protein>
<gene>
    <name evidence="1" type="ORF">DSOL_3290</name>
</gene>